<reference evidence="2 3" key="1">
    <citation type="submission" date="2018-06" db="EMBL/GenBank/DDBJ databases">
        <title>Chryseolinea flavus sp. nov., a member of the phylum Bacteroidetes isolated from soil.</title>
        <authorList>
            <person name="Li Y."/>
            <person name="Wang J."/>
        </authorList>
    </citation>
    <scope>NUCLEOTIDE SEQUENCE [LARGE SCALE GENOMIC DNA]</scope>
    <source>
        <strain evidence="2 3">SDU1-6</strain>
    </source>
</reference>
<feature type="transmembrane region" description="Helical" evidence="1">
    <location>
        <begin position="36"/>
        <end position="58"/>
    </location>
</feature>
<keyword evidence="1" id="KW-0472">Membrane</keyword>
<keyword evidence="1" id="KW-1133">Transmembrane helix</keyword>
<name>A0A364Y2Y1_9BACT</name>
<dbReference type="AlphaFoldDB" id="A0A364Y2Y1"/>
<evidence type="ECO:0000313" key="3">
    <source>
        <dbReference type="Proteomes" id="UP000251889"/>
    </source>
</evidence>
<dbReference type="Proteomes" id="UP000251889">
    <property type="component" value="Unassembled WGS sequence"/>
</dbReference>
<protein>
    <submittedName>
        <fullName evidence="2">Uncharacterized protein</fullName>
    </submittedName>
</protein>
<dbReference type="RefSeq" id="WP_112746731.1">
    <property type="nucleotide sequence ID" value="NZ_QMFY01000004.1"/>
</dbReference>
<evidence type="ECO:0000256" key="1">
    <source>
        <dbReference type="SAM" id="Phobius"/>
    </source>
</evidence>
<keyword evidence="1" id="KW-0812">Transmembrane</keyword>
<keyword evidence="3" id="KW-1185">Reference proteome</keyword>
<organism evidence="2 3">
    <name type="scientific">Pseudochryseolinea flava</name>
    <dbReference type="NCBI Taxonomy" id="2059302"/>
    <lineage>
        <taxon>Bacteria</taxon>
        <taxon>Pseudomonadati</taxon>
        <taxon>Bacteroidota</taxon>
        <taxon>Cytophagia</taxon>
        <taxon>Cytophagales</taxon>
        <taxon>Fulvivirgaceae</taxon>
        <taxon>Pseudochryseolinea</taxon>
    </lineage>
</organism>
<sequence>MIYLKIVTQILTGVSGLLALLLDYKWHDKRRKIFKHLRNALVLLTIFSLMAGVLITYYDEQDKNGEIGTLKSKLDSASNTLAYVKSNSDTLKLQIKPFLDLATSKYPNLNSSKALEKLHERIDSLDAQVSIGTKRIGALSSELTVEKKTIKSFSASVYIEFSGEWNGNPYPTWSEPPKCETYMIWSDTTGKMADIEFCSPKINFKTLDSRTGVFENILTVQQGNVPLGQLDDVLLSYNKMRCWLVFSFPKNLLSSLIVTSKIRIAYLINGSKRGELVSNERLTVDLKDRMNESVINPELSLNGKLVKWFNIRVD</sequence>
<gene>
    <name evidence="2" type="ORF">DQQ10_10050</name>
</gene>
<comment type="caution">
    <text evidence="2">The sequence shown here is derived from an EMBL/GenBank/DDBJ whole genome shotgun (WGS) entry which is preliminary data.</text>
</comment>
<proteinExistence type="predicted"/>
<dbReference type="EMBL" id="QMFY01000004">
    <property type="protein sequence ID" value="RAW01245.1"/>
    <property type="molecule type" value="Genomic_DNA"/>
</dbReference>
<accession>A0A364Y2Y1</accession>
<dbReference type="OrthoDB" id="10005608at2"/>
<evidence type="ECO:0000313" key="2">
    <source>
        <dbReference type="EMBL" id="RAW01245.1"/>
    </source>
</evidence>